<proteinExistence type="predicted"/>
<evidence type="ECO:0000313" key="5">
    <source>
        <dbReference type="Proteomes" id="UP000003136"/>
    </source>
</evidence>
<accession>B7AUI4</accession>
<dbReference type="InterPro" id="IPR029044">
    <property type="entry name" value="Nucleotide-diphossugar_trans"/>
</dbReference>
<dbReference type="PANTHER" id="PTHR22916">
    <property type="entry name" value="GLYCOSYLTRANSFERASE"/>
    <property type="match status" value="1"/>
</dbReference>
<evidence type="ECO:0000256" key="1">
    <source>
        <dbReference type="ARBA" id="ARBA00022676"/>
    </source>
</evidence>
<keyword evidence="1" id="KW-0328">Glycosyltransferase</keyword>
<dbReference type="HOGENOM" id="CLU_025996_25_4_9"/>
<dbReference type="InterPro" id="IPR001173">
    <property type="entry name" value="Glyco_trans_2-like"/>
</dbReference>
<dbReference type="Pfam" id="PF00535">
    <property type="entry name" value="Glycos_transf_2"/>
    <property type="match status" value="1"/>
</dbReference>
<dbReference type="PANTHER" id="PTHR22916:SF51">
    <property type="entry name" value="GLYCOSYLTRANSFERASE EPSH-RELATED"/>
    <property type="match status" value="1"/>
</dbReference>
<keyword evidence="2" id="KW-0808">Transferase</keyword>
<evidence type="ECO:0000313" key="4">
    <source>
        <dbReference type="EMBL" id="EEC55875.1"/>
    </source>
</evidence>
<protein>
    <recommendedName>
        <fullName evidence="3">Glycosyltransferase 2-like domain-containing protein</fullName>
    </recommendedName>
</protein>
<sequence length="333" mass="37964">MGKEQGMNTPYKDLISVIVPVYKVERYLCRCVDSIIAQTYTNLQIILVDDGSPDGSGAICDDYAAKDSRITVIHKKNGGLSDARNAGLVAACGSYIGFVDSDDYIAVDMYEKLYKAIVACNADMSVCNFRYVDENGNNIEERNNALPVKDEVIDGITALTRTLDDKGWYYVTAWNRLYSRKLLQSIYFPDGKLHEDEFTVHRIYSKADKVACVADACYMYVQRGGSIMQTGYGIRNLDAVEALEQRFEFCVNLPEMSDYILRLSQRIYSMLVEAGIKLDMHNAGCRQRYKELKKTYIKQCRQIKKLFTLRQWIIDVAVFEIFPAINMAVFKRL</sequence>
<dbReference type="GO" id="GO:0016757">
    <property type="term" value="F:glycosyltransferase activity"/>
    <property type="evidence" value="ECO:0007669"/>
    <property type="project" value="UniProtKB-KW"/>
</dbReference>
<dbReference type="STRING" id="483218.BACPEC_02382"/>
<dbReference type="EMBL" id="ABVQ01000037">
    <property type="protein sequence ID" value="EEC55875.1"/>
    <property type="molecule type" value="Genomic_DNA"/>
</dbReference>
<gene>
    <name evidence="4" type="ORF">BACPEC_02382</name>
</gene>
<comment type="caution">
    <text evidence="4">The sequence shown here is derived from an EMBL/GenBank/DDBJ whole genome shotgun (WGS) entry which is preliminary data.</text>
</comment>
<dbReference type="Gene3D" id="3.90.550.10">
    <property type="entry name" value="Spore Coat Polysaccharide Biosynthesis Protein SpsA, Chain A"/>
    <property type="match status" value="1"/>
</dbReference>
<organism evidence="4 5">
    <name type="scientific">[Bacteroides] pectinophilus ATCC 43243</name>
    <dbReference type="NCBI Taxonomy" id="483218"/>
    <lineage>
        <taxon>Bacteria</taxon>
        <taxon>Bacillati</taxon>
        <taxon>Bacillota</taxon>
        <taxon>Clostridia</taxon>
        <taxon>Eubacteriales</taxon>
    </lineage>
</organism>
<name>B7AUI4_9FIRM</name>
<dbReference type="eggNOG" id="COG1216">
    <property type="taxonomic scope" value="Bacteria"/>
</dbReference>
<dbReference type="Proteomes" id="UP000003136">
    <property type="component" value="Unassembled WGS sequence"/>
</dbReference>
<keyword evidence="5" id="KW-1185">Reference proteome</keyword>
<dbReference type="SUPFAM" id="SSF53448">
    <property type="entry name" value="Nucleotide-diphospho-sugar transferases"/>
    <property type="match status" value="1"/>
</dbReference>
<evidence type="ECO:0000256" key="2">
    <source>
        <dbReference type="ARBA" id="ARBA00022679"/>
    </source>
</evidence>
<dbReference type="CDD" id="cd00761">
    <property type="entry name" value="Glyco_tranf_GTA_type"/>
    <property type="match status" value="1"/>
</dbReference>
<feature type="domain" description="Glycosyltransferase 2-like" evidence="3">
    <location>
        <begin position="16"/>
        <end position="185"/>
    </location>
</feature>
<reference evidence="4 5" key="1">
    <citation type="submission" date="2008-11" db="EMBL/GenBank/DDBJ databases">
        <title>Draft genome sequence of Bacteroides pectinophilus (ATCC 43243).</title>
        <authorList>
            <person name="Sudarsanam P."/>
            <person name="Ley R."/>
            <person name="Guruge J."/>
            <person name="Turnbaugh P.J."/>
            <person name="Mahowald M."/>
            <person name="Liep D."/>
            <person name="Gordon J."/>
        </authorList>
    </citation>
    <scope>NUCLEOTIDE SEQUENCE [LARGE SCALE GENOMIC DNA]</scope>
    <source>
        <strain evidence="4 5">ATCC 43243</strain>
    </source>
</reference>
<reference evidence="4 5" key="2">
    <citation type="submission" date="2008-11" db="EMBL/GenBank/DDBJ databases">
        <authorList>
            <person name="Fulton L."/>
            <person name="Clifton S."/>
            <person name="Fulton B."/>
            <person name="Xu J."/>
            <person name="Minx P."/>
            <person name="Pepin K.H."/>
            <person name="Johnson M."/>
            <person name="Bhonagiri V."/>
            <person name="Nash W.E."/>
            <person name="Mardis E.R."/>
            <person name="Wilson R.K."/>
        </authorList>
    </citation>
    <scope>NUCLEOTIDE SEQUENCE [LARGE SCALE GENOMIC DNA]</scope>
    <source>
        <strain evidence="4 5">ATCC 43243</strain>
    </source>
</reference>
<dbReference type="AlphaFoldDB" id="B7AUI4"/>
<evidence type="ECO:0000259" key="3">
    <source>
        <dbReference type="Pfam" id="PF00535"/>
    </source>
</evidence>